<feature type="transmembrane region" description="Helical" evidence="10">
    <location>
        <begin position="331"/>
        <end position="353"/>
    </location>
</feature>
<keyword evidence="7 10" id="KW-0472">Membrane</keyword>
<dbReference type="InterPro" id="IPR044775">
    <property type="entry name" value="MFS_ERD6/Tret1-like"/>
</dbReference>
<accession>A0AAV1D4T5</accession>
<feature type="transmembrane region" description="Helical" evidence="10">
    <location>
        <begin position="29"/>
        <end position="52"/>
    </location>
</feature>
<evidence type="ECO:0000256" key="7">
    <source>
        <dbReference type="ARBA" id="ARBA00023136"/>
    </source>
</evidence>
<evidence type="ECO:0000256" key="4">
    <source>
        <dbReference type="ARBA" id="ARBA00022597"/>
    </source>
</evidence>
<evidence type="ECO:0000256" key="6">
    <source>
        <dbReference type="ARBA" id="ARBA00022989"/>
    </source>
</evidence>
<dbReference type="InterPro" id="IPR005828">
    <property type="entry name" value="MFS_sugar_transport-like"/>
</dbReference>
<evidence type="ECO:0000256" key="5">
    <source>
        <dbReference type="ARBA" id="ARBA00022692"/>
    </source>
</evidence>
<evidence type="ECO:0000313" key="13">
    <source>
        <dbReference type="Proteomes" id="UP001161247"/>
    </source>
</evidence>
<evidence type="ECO:0000259" key="11">
    <source>
        <dbReference type="PROSITE" id="PS50850"/>
    </source>
</evidence>
<feature type="transmembrane region" description="Helical" evidence="10">
    <location>
        <begin position="401"/>
        <end position="427"/>
    </location>
</feature>
<feature type="transmembrane region" description="Helical" evidence="10">
    <location>
        <begin position="160"/>
        <end position="178"/>
    </location>
</feature>
<keyword evidence="6 10" id="KW-1133">Transmembrane helix</keyword>
<evidence type="ECO:0000256" key="9">
    <source>
        <dbReference type="RuleBase" id="RU003346"/>
    </source>
</evidence>
<keyword evidence="3 9" id="KW-0813">Transport</keyword>
<evidence type="ECO:0000256" key="8">
    <source>
        <dbReference type="ARBA" id="ARBA00044504"/>
    </source>
</evidence>
<dbReference type="PANTHER" id="PTHR48021">
    <property type="match status" value="1"/>
</dbReference>
<feature type="transmembrane region" description="Helical" evidence="10">
    <location>
        <begin position="102"/>
        <end position="120"/>
    </location>
</feature>
<dbReference type="PANTHER" id="PTHR48021:SF21">
    <property type="entry name" value="SUGAR TRANSPORTER ERD6-LIKE 8"/>
    <property type="match status" value="1"/>
</dbReference>
<gene>
    <name evidence="12" type="ORF">OLC1_LOCUS11711</name>
</gene>
<dbReference type="InterPro" id="IPR003663">
    <property type="entry name" value="Sugar/inositol_transpt"/>
</dbReference>
<dbReference type="NCBIfam" id="TIGR00879">
    <property type="entry name" value="SP"/>
    <property type="match status" value="1"/>
</dbReference>
<feature type="transmembrane region" description="Helical" evidence="10">
    <location>
        <begin position="365"/>
        <end position="389"/>
    </location>
</feature>
<feature type="transmembrane region" description="Helical" evidence="10">
    <location>
        <begin position="303"/>
        <end position="324"/>
    </location>
</feature>
<dbReference type="Proteomes" id="UP001161247">
    <property type="component" value="Chromosome 4"/>
</dbReference>
<feature type="transmembrane region" description="Helical" evidence="10">
    <location>
        <begin position="269"/>
        <end position="291"/>
    </location>
</feature>
<evidence type="ECO:0000256" key="10">
    <source>
        <dbReference type="SAM" id="Phobius"/>
    </source>
</evidence>
<name>A0AAV1D4T5_OLDCO</name>
<feature type="transmembrane region" description="Helical" evidence="10">
    <location>
        <begin position="433"/>
        <end position="451"/>
    </location>
</feature>
<dbReference type="FunFam" id="1.20.1250.20:FF:000043">
    <property type="entry name" value="sugar transporter ERD6-like 6"/>
    <property type="match status" value="1"/>
</dbReference>
<protein>
    <submittedName>
        <fullName evidence="12">OLC1v1000608C1</fullName>
    </submittedName>
</protein>
<dbReference type="GO" id="GO:0016020">
    <property type="term" value="C:membrane"/>
    <property type="evidence" value="ECO:0007669"/>
    <property type="project" value="UniProtKB-SubCell"/>
</dbReference>
<dbReference type="SUPFAM" id="SSF103473">
    <property type="entry name" value="MFS general substrate transporter"/>
    <property type="match status" value="1"/>
</dbReference>
<dbReference type="GO" id="GO:0051119">
    <property type="term" value="F:sugar transmembrane transporter activity"/>
    <property type="evidence" value="ECO:0007669"/>
    <property type="project" value="InterPro"/>
</dbReference>
<dbReference type="PRINTS" id="PR00171">
    <property type="entry name" value="SUGRTRNSPORT"/>
</dbReference>
<dbReference type="Pfam" id="PF00083">
    <property type="entry name" value="Sugar_tr"/>
    <property type="match status" value="1"/>
</dbReference>
<comment type="similarity">
    <text evidence="2 9">Belongs to the major facilitator superfamily. Sugar transporter (TC 2.A.1.1) family.</text>
</comment>
<reference evidence="12" key="1">
    <citation type="submission" date="2023-03" db="EMBL/GenBank/DDBJ databases">
        <authorList>
            <person name="Julca I."/>
        </authorList>
    </citation>
    <scope>NUCLEOTIDE SEQUENCE</scope>
</reference>
<dbReference type="InterPro" id="IPR050549">
    <property type="entry name" value="MFS_Trehalose_Transporter"/>
</dbReference>
<dbReference type="InterPro" id="IPR036259">
    <property type="entry name" value="MFS_trans_sf"/>
</dbReference>
<organism evidence="12 13">
    <name type="scientific">Oldenlandia corymbosa var. corymbosa</name>
    <dbReference type="NCBI Taxonomy" id="529605"/>
    <lineage>
        <taxon>Eukaryota</taxon>
        <taxon>Viridiplantae</taxon>
        <taxon>Streptophyta</taxon>
        <taxon>Embryophyta</taxon>
        <taxon>Tracheophyta</taxon>
        <taxon>Spermatophyta</taxon>
        <taxon>Magnoliopsida</taxon>
        <taxon>eudicotyledons</taxon>
        <taxon>Gunneridae</taxon>
        <taxon>Pentapetalae</taxon>
        <taxon>asterids</taxon>
        <taxon>lamiids</taxon>
        <taxon>Gentianales</taxon>
        <taxon>Rubiaceae</taxon>
        <taxon>Rubioideae</taxon>
        <taxon>Spermacoceae</taxon>
        <taxon>Hedyotis-Oldenlandia complex</taxon>
        <taxon>Oldenlandia</taxon>
    </lineage>
</organism>
<evidence type="ECO:0000256" key="1">
    <source>
        <dbReference type="ARBA" id="ARBA00004141"/>
    </source>
</evidence>
<evidence type="ECO:0000256" key="3">
    <source>
        <dbReference type="ARBA" id="ARBA00022448"/>
    </source>
</evidence>
<keyword evidence="5 10" id="KW-0812">Transmembrane</keyword>
<dbReference type="AlphaFoldDB" id="A0AAV1D4T5"/>
<dbReference type="PROSITE" id="PS50850">
    <property type="entry name" value="MFS"/>
    <property type="match status" value="1"/>
</dbReference>
<keyword evidence="4" id="KW-0762">Sugar transport</keyword>
<evidence type="ECO:0000313" key="12">
    <source>
        <dbReference type="EMBL" id="CAI9102351.1"/>
    </source>
</evidence>
<keyword evidence="13" id="KW-1185">Reference proteome</keyword>
<dbReference type="InterPro" id="IPR020846">
    <property type="entry name" value="MFS_dom"/>
</dbReference>
<feature type="transmembrane region" description="Helical" evidence="10">
    <location>
        <begin position="184"/>
        <end position="205"/>
    </location>
</feature>
<comment type="subcellular location">
    <subcellularLocation>
        <location evidence="1">Membrane</location>
        <topology evidence="1">Multi-pass membrane protein</topology>
    </subcellularLocation>
</comment>
<feature type="transmembrane region" description="Helical" evidence="10">
    <location>
        <begin position="72"/>
        <end position="90"/>
    </location>
</feature>
<dbReference type="Gene3D" id="1.20.1250.20">
    <property type="entry name" value="MFS general substrate transporter like domains"/>
    <property type="match status" value="1"/>
</dbReference>
<comment type="similarity">
    <text evidence="8">Belongs to the major facilitator superfamily. Phosphate:H(+) symporter (TC 2.A.1.9) family.</text>
</comment>
<dbReference type="CDD" id="cd17358">
    <property type="entry name" value="MFS_GLUT6_8_Class3_like"/>
    <property type="match status" value="1"/>
</dbReference>
<evidence type="ECO:0000256" key="2">
    <source>
        <dbReference type="ARBA" id="ARBA00010992"/>
    </source>
</evidence>
<dbReference type="EMBL" id="OX459121">
    <property type="protein sequence ID" value="CAI9102351.1"/>
    <property type="molecule type" value="Genomic_DNA"/>
</dbReference>
<sequence>MEKGHDHHEEEVNVKEPFLERRNEGQEDALHMVFLSTAVAVCGSFIFGSSIGYSAPAQYHIMEELGLTLSQYSIFGSTITIGAMVGALTCGKIADTIGRKGGMSLSSIFCTFGWIAIILAKNPEMLYLGRLLIGYGIGNLSYIVPVFVGEITPSKLRGALGTLNQLFIIIGLSASYVIGTFVGWRTLALFGLVPCVILLFGLLVIPESPRWLAMRGNEEEFEKALRKLRGPNANIYEEAHLIKDNVAALQLLPKATVMNLFDRTNIRPVFIAVGLMAFQQIIGINGIVYYSSFIFRSAGFDPHLGSILYAIIQVIVTGINAVLVDWTGRRPLLLVSASGLLTGSLLTAISFLLKAHEMAANLVPILAVTGVLVYIASFSIGMGACPWLIMSEVFPLNIKGLGGGLVTLMNWFGSWMVSFSFNFLMLWSESGTFFLYAFNCLLSIVFIFFVVPETKGRSLEEIHASLSS</sequence>
<feature type="transmembrane region" description="Helical" evidence="10">
    <location>
        <begin position="126"/>
        <end position="148"/>
    </location>
</feature>
<feature type="domain" description="Major facilitator superfamily (MFS) profile" evidence="11">
    <location>
        <begin position="36"/>
        <end position="455"/>
    </location>
</feature>
<proteinExistence type="inferred from homology"/>